<comment type="function">
    <text evidence="7">Participates in the barrier function of the cell envelope.</text>
</comment>
<evidence type="ECO:0000256" key="7">
    <source>
        <dbReference type="ARBA" id="ARBA00037355"/>
    </source>
</evidence>
<dbReference type="InterPro" id="IPR003848">
    <property type="entry name" value="DUF218"/>
</dbReference>
<dbReference type="CDD" id="cd06259">
    <property type="entry name" value="YdcF-like"/>
    <property type="match status" value="1"/>
</dbReference>
<evidence type="ECO:0000256" key="6">
    <source>
        <dbReference type="ARBA" id="ARBA00023136"/>
    </source>
</evidence>
<evidence type="ECO:0000313" key="11">
    <source>
        <dbReference type="Proteomes" id="UP000295537"/>
    </source>
</evidence>
<dbReference type="OrthoDB" id="9782395at2"/>
<dbReference type="InterPro" id="IPR051599">
    <property type="entry name" value="Cell_Envelope_Assoc"/>
</dbReference>
<dbReference type="PANTHER" id="PTHR30336:SF0">
    <property type="entry name" value="PROTEIN SANA"/>
    <property type="match status" value="1"/>
</dbReference>
<dbReference type="Pfam" id="PF02698">
    <property type="entry name" value="DUF218"/>
    <property type="match status" value="1"/>
</dbReference>
<comment type="subcellular location">
    <subcellularLocation>
        <location evidence="1">Cell inner membrane</location>
        <topology evidence="1">Single-pass membrane protein</topology>
    </subcellularLocation>
</comment>
<reference evidence="10 11" key="1">
    <citation type="submission" date="2019-03" db="EMBL/GenBank/DDBJ databases">
        <title>Genomic Encyclopedia of Type Strains, Phase IV (KMG-IV): sequencing the most valuable type-strain genomes for metagenomic binning, comparative biology and taxonomic classification.</title>
        <authorList>
            <person name="Goeker M."/>
        </authorList>
    </citation>
    <scope>NUCLEOTIDE SEQUENCE [LARGE SCALE GENOMIC DNA]</scope>
    <source>
        <strain evidence="10 11">DSM 16380</strain>
    </source>
</reference>
<dbReference type="AlphaFoldDB" id="A0A4R2N9A0"/>
<evidence type="ECO:0000313" key="10">
    <source>
        <dbReference type="EMBL" id="TCP17572.1"/>
    </source>
</evidence>
<organism evidence="10 11">
    <name type="scientific">Nicoletella semolina</name>
    <dbReference type="NCBI Taxonomy" id="271160"/>
    <lineage>
        <taxon>Bacteria</taxon>
        <taxon>Pseudomonadati</taxon>
        <taxon>Pseudomonadota</taxon>
        <taxon>Gammaproteobacteria</taxon>
        <taxon>Pasteurellales</taxon>
        <taxon>Pasteurellaceae</taxon>
        <taxon>Nicoletella</taxon>
    </lineage>
</organism>
<feature type="transmembrane region" description="Helical" evidence="8">
    <location>
        <begin position="16"/>
        <end position="39"/>
    </location>
</feature>
<protein>
    <submittedName>
        <fullName evidence="10">SanA protein</fullName>
    </submittedName>
</protein>
<dbReference type="PANTHER" id="PTHR30336">
    <property type="entry name" value="INNER MEMBRANE PROTEIN, PROBABLE PERMEASE"/>
    <property type="match status" value="1"/>
</dbReference>
<evidence type="ECO:0000256" key="2">
    <source>
        <dbReference type="ARBA" id="ARBA00022475"/>
    </source>
</evidence>
<feature type="domain" description="DUF218" evidence="9">
    <location>
        <begin position="54"/>
        <end position="180"/>
    </location>
</feature>
<evidence type="ECO:0000256" key="3">
    <source>
        <dbReference type="ARBA" id="ARBA00022519"/>
    </source>
</evidence>
<proteinExistence type="predicted"/>
<comment type="caution">
    <text evidence="10">The sequence shown here is derived from an EMBL/GenBank/DDBJ whole genome shotgun (WGS) entry which is preliminary data.</text>
</comment>
<name>A0A4R2N9A0_9PAST</name>
<keyword evidence="11" id="KW-1185">Reference proteome</keyword>
<keyword evidence="4 8" id="KW-0812">Transmembrane</keyword>
<accession>A0A4R2N9A0</accession>
<evidence type="ECO:0000256" key="5">
    <source>
        <dbReference type="ARBA" id="ARBA00022989"/>
    </source>
</evidence>
<evidence type="ECO:0000256" key="1">
    <source>
        <dbReference type="ARBA" id="ARBA00004377"/>
    </source>
</evidence>
<sequence length="216" mass="24984">MKYQAAKKILKKSLKYSVLFLIGLFGCMCVIDLGTSYLVRDKVYTDINTLPKRQYVIVLGTAKYYPSGSMNLYYKYRLNAAQLVFTHSKADYFLMSGDNKTAYYNEPRVMGRDLRAKGVPEKFILKDYAGYSTLDSIMRADKVFNLPPFTIISQRFHCERALLIAKFHDIDAICFVATYPEKHYQVRLREFIARSMMVLRLITGTEPSTLLNVEKK</sequence>
<keyword evidence="5 8" id="KW-1133">Transmembrane helix</keyword>
<dbReference type="PROSITE" id="PS51257">
    <property type="entry name" value="PROKAR_LIPOPROTEIN"/>
    <property type="match status" value="1"/>
</dbReference>
<keyword evidence="6 8" id="KW-0472">Membrane</keyword>
<dbReference type="EMBL" id="SLXJ01000005">
    <property type="protein sequence ID" value="TCP17572.1"/>
    <property type="molecule type" value="Genomic_DNA"/>
</dbReference>
<dbReference type="Proteomes" id="UP000295537">
    <property type="component" value="Unassembled WGS sequence"/>
</dbReference>
<dbReference type="RefSeq" id="WP_132501173.1">
    <property type="nucleotide sequence ID" value="NZ_LVXA01000001.1"/>
</dbReference>
<evidence type="ECO:0000259" key="9">
    <source>
        <dbReference type="Pfam" id="PF02698"/>
    </source>
</evidence>
<dbReference type="GO" id="GO:0005886">
    <property type="term" value="C:plasma membrane"/>
    <property type="evidence" value="ECO:0007669"/>
    <property type="project" value="UniProtKB-SubCell"/>
</dbReference>
<keyword evidence="2" id="KW-1003">Cell membrane</keyword>
<evidence type="ECO:0000256" key="8">
    <source>
        <dbReference type="SAM" id="Phobius"/>
    </source>
</evidence>
<keyword evidence="3" id="KW-0997">Cell inner membrane</keyword>
<evidence type="ECO:0000256" key="4">
    <source>
        <dbReference type="ARBA" id="ARBA00022692"/>
    </source>
</evidence>
<gene>
    <name evidence="10" type="ORF">EV693_10535</name>
</gene>